<evidence type="ECO:0000313" key="2">
    <source>
        <dbReference type="EMBL" id="KAF5184190.1"/>
    </source>
</evidence>
<dbReference type="AlphaFoldDB" id="A0A7J6VJ31"/>
<reference evidence="2 3" key="1">
    <citation type="submission" date="2020-06" db="EMBL/GenBank/DDBJ databases">
        <title>Transcriptomic and genomic resources for Thalictrum thalictroides and T. hernandezii: Facilitating candidate gene discovery in an emerging model plant lineage.</title>
        <authorList>
            <person name="Arias T."/>
            <person name="Riano-Pachon D.M."/>
            <person name="Di Stilio V.S."/>
        </authorList>
    </citation>
    <scope>NUCLEOTIDE SEQUENCE [LARGE SCALE GENOMIC DNA]</scope>
    <source>
        <strain evidence="3">cv. WT478/WT964</strain>
        <tissue evidence="2">Leaves</tissue>
    </source>
</reference>
<dbReference type="PANTHER" id="PTHR33592:SF3">
    <property type="entry name" value="TRANSMEMBRANE PROTEIN"/>
    <property type="match status" value="1"/>
</dbReference>
<feature type="compositionally biased region" description="Polar residues" evidence="1">
    <location>
        <begin position="35"/>
        <end position="47"/>
    </location>
</feature>
<evidence type="ECO:0000313" key="3">
    <source>
        <dbReference type="Proteomes" id="UP000554482"/>
    </source>
</evidence>
<comment type="caution">
    <text evidence="2">The sequence shown here is derived from an EMBL/GenBank/DDBJ whole genome shotgun (WGS) entry which is preliminary data.</text>
</comment>
<evidence type="ECO:0000256" key="1">
    <source>
        <dbReference type="SAM" id="MobiDB-lite"/>
    </source>
</evidence>
<feature type="region of interest" description="Disordered" evidence="1">
    <location>
        <begin position="35"/>
        <end position="58"/>
    </location>
</feature>
<organism evidence="2 3">
    <name type="scientific">Thalictrum thalictroides</name>
    <name type="common">Rue-anemone</name>
    <name type="synonym">Anemone thalictroides</name>
    <dbReference type="NCBI Taxonomy" id="46969"/>
    <lineage>
        <taxon>Eukaryota</taxon>
        <taxon>Viridiplantae</taxon>
        <taxon>Streptophyta</taxon>
        <taxon>Embryophyta</taxon>
        <taxon>Tracheophyta</taxon>
        <taxon>Spermatophyta</taxon>
        <taxon>Magnoliopsida</taxon>
        <taxon>Ranunculales</taxon>
        <taxon>Ranunculaceae</taxon>
        <taxon>Thalictroideae</taxon>
        <taxon>Thalictrum</taxon>
    </lineage>
</organism>
<name>A0A7J6VJ31_THATH</name>
<dbReference type="OrthoDB" id="1716208at2759"/>
<dbReference type="EMBL" id="JABWDY010032436">
    <property type="protein sequence ID" value="KAF5184190.1"/>
    <property type="molecule type" value="Genomic_DNA"/>
</dbReference>
<proteinExistence type="predicted"/>
<protein>
    <submittedName>
        <fullName evidence="2">Uncharacterized protein</fullName>
    </submittedName>
</protein>
<dbReference type="PANTHER" id="PTHR33592">
    <property type="entry name" value="TRANSMEMBRANE PROTEIN"/>
    <property type="match status" value="1"/>
</dbReference>
<sequence length="96" mass="10226">MLLLLSSKQLEAMRPLEGEEWLLKKNDLVIQSLQRGQVPSPGSSCSFTPGGGRNTGPCPINGRKVAGHVVAQAPPVFPGAIVEFGVAEVHHQQDKS</sequence>
<accession>A0A7J6VJ31</accession>
<keyword evidence="3" id="KW-1185">Reference proteome</keyword>
<dbReference type="Proteomes" id="UP000554482">
    <property type="component" value="Unassembled WGS sequence"/>
</dbReference>
<gene>
    <name evidence="2" type="ORF">FRX31_026224</name>
</gene>